<dbReference type="GO" id="GO:0097320">
    <property type="term" value="P:plasma membrane tubulation"/>
    <property type="evidence" value="ECO:0007669"/>
    <property type="project" value="TreeGrafter"/>
</dbReference>
<keyword evidence="4 13" id="KW-0728">SH3 domain</keyword>
<evidence type="ECO:0000256" key="3">
    <source>
        <dbReference type="ARBA" id="ARBA00004632"/>
    </source>
</evidence>
<evidence type="ECO:0000256" key="15">
    <source>
        <dbReference type="SAM" id="MobiDB-lite"/>
    </source>
</evidence>
<dbReference type="AlphaFoldDB" id="A0A3P8YUV5"/>
<evidence type="ECO:0000256" key="11">
    <source>
        <dbReference type="ARBA" id="ARBA00023273"/>
    </source>
</evidence>
<dbReference type="SUPFAM" id="SSF103657">
    <property type="entry name" value="BAR/IMD domain-like"/>
    <property type="match status" value="1"/>
</dbReference>
<feature type="compositionally biased region" description="Basic and acidic residues" evidence="15">
    <location>
        <begin position="186"/>
        <end position="198"/>
    </location>
</feature>
<dbReference type="Bgee" id="ENSELUG00000019245">
    <property type="expression patterns" value="Expressed in brain and 8 other cell types or tissues"/>
</dbReference>
<protein>
    <submittedName>
        <fullName evidence="18">Uncharacterized protein</fullName>
    </submittedName>
</protein>
<dbReference type="GO" id="GO:0032587">
    <property type="term" value="C:ruffle membrane"/>
    <property type="evidence" value="ECO:0007669"/>
    <property type="project" value="UniProtKB-SubCell"/>
</dbReference>
<evidence type="ECO:0000256" key="8">
    <source>
        <dbReference type="ARBA" id="ARBA00023054"/>
    </source>
</evidence>
<keyword evidence="10" id="KW-0472">Membrane</keyword>
<reference evidence="18" key="3">
    <citation type="submission" date="2025-08" db="UniProtKB">
        <authorList>
            <consortium name="Ensembl"/>
        </authorList>
    </citation>
    <scope>IDENTIFICATION</scope>
</reference>
<dbReference type="Pfam" id="PF00611">
    <property type="entry name" value="FCH"/>
    <property type="match status" value="1"/>
</dbReference>
<dbReference type="SMART" id="SM00326">
    <property type="entry name" value="SH3"/>
    <property type="match status" value="1"/>
</dbReference>
<dbReference type="FunFam" id="2.30.30.40:FF:000014">
    <property type="entry name" value="Kinase C and casein kinase substrate in neurons protein"/>
    <property type="match status" value="1"/>
</dbReference>
<evidence type="ECO:0000259" key="17">
    <source>
        <dbReference type="PROSITE" id="PS51741"/>
    </source>
</evidence>
<keyword evidence="9" id="KW-0446">Lipid-binding</keyword>
<dbReference type="Ensembl" id="ENSELUT00000030197.3">
    <property type="protein sequence ID" value="ENSELUP00000019923.2"/>
    <property type="gene ID" value="ENSELUG00000019245.3"/>
</dbReference>
<evidence type="ECO:0000256" key="13">
    <source>
        <dbReference type="PROSITE-ProRule" id="PRU00192"/>
    </source>
</evidence>
<dbReference type="GO" id="GO:0006897">
    <property type="term" value="P:endocytosis"/>
    <property type="evidence" value="ECO:0007669"/>
    <property type="project" value="UniProtKB-KW"/>
</dbReference>
<dbReference type="PROSITE" id="PS51741">
    <property type="entry name" value="F_BAR"/>
    <property type="match status" value="1"/>
</dbReference>
<keyword evidence="19" id="KW-1185">Reference proteome</keyword>
<comment type="subcellular location">
    <subcellularLocation>
        <location evidence="2">Cell membrane</location>
        <topology evidence="2">Peripheral membrane protein</topology>
        <orientation evidence="2">Cytoplasmic side</orientation>
    </subcellularLocation>
    <subcellularLocation>
        <location evidence="3">Cell projection</location>
        <location evidence="3">Ruffle membrane</location>
    </subcellularLocation>
    <subcellularLocation>
        <location evidence="1">Cytoplasmic vesicle membrane</location>
        <topology evidence="1">Peripheral membrane protein</topology>
    </subcellularLocation>
</comment>
<sequence length="454" mass="51330">QWDTYTNSSGELSRCNCLISVGNYKRAVKRIDDGHRLCNDLMGCLQERAKIEKAYGDQLTAWSKRWRQLIEKGPQYGTVERAWLGVMTEAEKVSELHQEVKNGLLNEDLEKVKNWQKEAYHKQMIGGFKEAKEADEGFKKAQKPWAKKLKEMETAKKTYHMACKEEKLAATREADGKTQASVTTDQQKKLHEKTDKCKHDVQKAKEKYEKSLLELSSVTPSYQESMEQVFDQCQQHEVKRLTFLKEILLDIKRHLNLTENQSYGSVYRELERTILGANTQEDLQWFSNHHGPGMHMNWPTFEEYNPDATAAVVKREKVKKPDGAPPTPSTEHVAPPGDRGSVSSYERNQAYNTEWSDDEAPAAYSGGETNGAGNGNSFEEDSGSAGKGGAGTGTASGVRVRALYDYDGQEQDELTFKAGDELTKTEDEDDQGWCRGRLDTGREGLYPANYVEEI</sequence>
<evidence type="ECO:0000256" key="5">
    <source>
        <dbReference type="ARBA" id="ARBA00022475"/>
    </source>
</evidence>
<keyword evidence="6" id="KW-0963">Cytoplasm</keyword>
<dbReference type="Proteomes" id="UP000265140">
    <property type="component" value="Chromosome 12"/>
</dbReference>
<feature type="domain" description="SH3" evidence="16">
    <location>
        <begin position="395"/>
        <end position="454"/>
    </location>
</feature>
<dbReference type="CDD" id="cd11998">
    <property type="entry name" value="SH3_PACSIN1-2"/>
    <property type="match status" value="1"/>
</dbReference>
<dbReference type="InterPro" id="IPR001452">
    <property type="entry name" value="SH3_domain"/>
</dbReference>
<dbReference type="PRINTS" id="PR00452">
    <property type="entry name" value="SH3DOMAIN"/>
</dbReference>
<dbReference type="InterPro" id="IPR031160">
    <property type="entry name" value="F_BAR_dom"/>
</dbReference>
<dbReference type="Pfam" id="PF00018">
    <property type="entry name" value="SH3_1"/>
    <property type="match status" value="1"/>
</dbReference>
<keyword evidence="5" id="KW-1003">Cell membrane</keyword>
<evidence type="ECO:0000256" key="7">
    <source>
        <dbReference type="ARBA" id="ARBA00022583"/>
    </source>
</evidence>
<evidence type="ECO:0000256" key="9">
    <source>
        <dbReference type="ARBA" id="ARBA00023121"/>
    </source>
</evidence>
<organism evidence="18 19">
    <name type="scientific">Esox lucius</name>
    <name type="common">Northern pike</name>
    <dbReference type="NCBI Taxonomy" id="8010"/>
    <lineage>
        <taxon>Eukaryota</taxon>
        <taxon>Metazoa</taxon>
        <taxon>Chordata</taxon>
        <taxon>Craniata</taxon>
        <taxon>Vertebrata</taxon>
        <taxon>Euteleostomi</taxon>
        <taxon>Actinopterygii</taxon>
        <taxon>Neopterygii</taxon>
        <taxon>Teleostei</taxon>
        <taxon>Protacanthopterygii</taxon>
        <taxon>Esociformes</taxon>
        <taxon>Esocidae</taxon>
        <taxon>Esox</taxon>
    </lineage>
</organism>
<dbReference type="PROSITE" id="PS50002">
    <property type="entry name" value="SH3"/>
    <property type="match status" value="1"/>
</dbReference>
<evidence type="ECO:0000313" key="18">
    <source>
        <dbReference type="Ensembl" id="ENSELUP00000019923.2"/>
    </source>
</evidence>
<proteinExistence type="predicted"/>
<name>A0A3P8YUV5_ESOLU</name>
<evidence type="ECO:0000256" key="6">
    <source>
        <dbReference type="ARBA" id="ARBA00022490"/>
    </source>
</evidence>
<reference evidence="19" key="1">
    <citation type="journal article" date="2014" name="PLoS ONE">
        <title>The genome and linkage map of the northern pike (Esox lucius): conserved synteny revealed between the salmonid sister group and the Neoteleostei.</title>
        <authorList>
            <person name="Rondeau E.B."/>
            <person name="Minkley D.R."/>
            <person name="Leong J.S."/>
            <person name="Messmer A.M."/>
            <person name="Jantzen J.R."/>
            <person name="von Schalburg K.R."/>
            <person name="Lemon C."/>
            <person name="Bird N.H."/>
            <person name="Koop B.F."/>
        </authorList>
    </citation>
    <scope>NUCLEOTIDE SEQUENCE</scope>
</reference>
<feature type="compositionally biased region" description="Polar residues" evidence="15">
    <location>
        <begin position="341"/>
        <end position="354"/>
    </location>
</feature>
<evidence type="ECO:0000256" key="1">
    <source>
        <dbReference type="ARBA" id="ARBA00004284"/>
    </source>
</evidence>
<dbReference type="PANTHER" id="PTHR23065:SF23">
    <property type="entry name" value="PROTEIN KINASE C AND CASEIN KINASE SUBSTRATE IN NEURONS 1A"/>
    <property type="match status" value="1"/>
</dbReference>
<reference evidence="18" key="2">
    <citation type="submission" date="2020-02" db="EMBL/GenBank/DDBJ databases">
        <title>Esox lucius (northern pike) genome, fEsoLuc1, primary haplotype.</title>
        <authorList>
            <person name="Myers G."/>
            <person name="Karagic N."/>
            <person name="Meyer A."/>
            <person name="Pippel M."/>
            <person name="Reichard M."/>
            <person name="Winkler S."/>
            <person name="Tracey A."/>
            <person name="Sims Y."/>
            <person name="Howe K."/>
            <person name="Rhie A."/>
            <person name="Formenti G."/>
            <person name="Durbin R."/>
            <person name="Fedrigo O."/>
            <person name="Jarvis E.D."/>
        </authorList>
    </citation>
    <scope>NUCLEOTIDE SEQUENCE [LARGE SCALE GENOMIC DNA]</scope>
</reference>
<evidence type="ECO:0000313" key="19">
    <source>
        <dbReference type="Proteomes" id="UP000265140"/>
    </source>
</evidence>
<evidence type="ECO:0000259" key="16">
    <source>
        <dbReference type="PROSITE" id="PS50002"/>
    </source>
</evidence>
<dbReference type="GO" id="GO:0005543">
    <property type="term" value="F:phospholipid binding"/>
    <property type="evidence" value="ECO:0007669"/>
    <property type="project" value="TreeGrafter"/>
</dbReference>
<dbReference type="GO" id="GO:0007010">
    <property type="term" value="P:cytoskeleton organization"/>
    <property type="evidence" value="ECO:0007669"/>
    <property type="project" value="TreeGrafter"/>
</dbReference>
<dbReference type="GO" id="GO:0030100">
    <property type="term" value="P:regulation of endocytosis"/>
    <property type="evidence" value="ECO:0007669"/>
    <property type="project" value="TreeGrafter"/>
</dbReference>
<dbReference type="GO" id="GO:0005768">
    <property type="term" value="C:endosome"/>
    <property type="evidence" value="ECO:0007669"/>
    <property type="project" value="TreeGrafter"/>
</dbReference>
<dbReference type="GeneTree" id="ENSGT00950000182973"/>
<feature type="region of interest" description="Disordered" evidence="15">
    <location>
        <begin position="172"/>
        <end position="198"/>
    </location>
</feature>
<accession>A0A3P8YUV5</accession>
<reference evidence="18" key="4">
    <citation type="submission" date="2025-09" db="UniProtKB">
        <authorList>
            <consortium name="Ensembl"/>
        </authorList>
    </citation>
    <scope>IDENTIFICATION</scope>
</reference>
<evidence type="ECO:0000256" key="10">
    <source>
        <dbReference type="ARBA" id="ARBA00023136"/>
    </source>
</evidence>
<dbReference type="GO" id="GO:0030659">
    <property type="term" value="C:cytoplasmic vesicle membrane"/>
    <property type="evidence" value="ECO:0007669"/>
    <property type="project" value="UniProtKB-SubCell"/>
</dbReference>
<feature type="compositionally biased region" description="Gly residues" evidence="15">
    <location>
        <begin position="385"/>
        <end position="394"/>
    </location>
</feature>
<dbReference type="Gene3D" id="2.30.30.40">
    <property type="entry name" value="SH3 Domains"/>
    <property type="match status" value="1"/>
</dbReference>
<dbReference type="Gene3D" id="1.20.1270.60">
    <property type="entry name" value="Arfaptin homology (AH) domain/BAR domain"/>
    <property type="match status" value="1"/>
</dbReference>
<dbReference type="SMART" id="SM00055">
    <property type="entry name" value="FCH"/>
    <property type="match status" value="1"/>
</dbReference>
<dbReference type="InterPro" id="IPR001060">
    <property type="entry name" value="FCH_dom"/>
</dbReference>
<feature type="region of interest" description="Disordered" evidence="15">
    <location>
        <begin position="315"/>
        <end position="395"/>
    </location>
</feature>
<keyword evidence="12" id="KW-0968">Cytoplasmic vesicle</keyword>
<dbReference type="InterPro" id="IPR027267">
    <property type="entry name" value="AH/BAR_dom_sf"/>
</dbReference>
<keyword evidence="8 14" id="KW-0175">Coiled coil</keyword>
<evidence type="ECO:0000256" key="4">
    <source>
        <dbReference type="ARBA" id="ARBA00022443"/>
    </source>
</evidence>
<evidence type="ECO:0000256" key="12">
    <source>
        <dbReference type="ARBA" id="ARBA00023329"/>
    </source>
</evidence>
<dbReference type="InterPro" id="IPR035743">
    <property type="entry name" value="PACSIN1/PACSIN2_SH3"/>
</dbReference>
<keyword evidence="11" id="KW-0966">Cell projection</keyword>
<evidence type="ECO:0000256" key="2">
    <source>
        <dbReference type="ARBA" id="ARBA00004413"/>
    </source>
</evidence>
<evidence type="ECO:0000256" key="14">
    <source>
        <dbReference type="PROSITE-ProRule" id="PRU01077"/>
    </source>
</evidence>
<dbReference type="GO" id="GO:1900006">
    <property type="term" value="P:positive regulation of dendrite development"/>
    <property type="evidence" value="ECO:0007669"/>
    <property type="project" value="TreeGrafter"/>
</dbReference>
<dbReference type="SUPFAM" id="SSF50044">
    <property type="entry name" value="SH3-domain"/>
    <property type="match status" value="1"/>
</dbReference>
<dbReference type="FunFam" id="1.20.1270.60:FF:000205">
    <property type="entry name" value="Protein kinase C and casein kinase substrate in neurons protein 1"/>
    <property type="match status" value="1"/>
</dbReference>
<dbReference type="GO" id="GO:0048812">
    <property type="term" value="P:neuron projection morphogenesis"/>
    <property type="evidence" value="ECO:0007669"/>
    <property type="project" value="TreeGrafter"/>
</dbReference>
<feature type="domain" description="F-BAR" evidence="17">
    <location>
        <begin position="12"/>
        <end position="282"/>
    </location>
</feature>
<dbReference type="InterPro" id="IPR036028">
    <property type="entry name" value="SH3-like_dom_sf"/>
</dbReference>
<keyword evidence="7" id="KW-0254">Endocytosis</keyword>
<dbReference type="PANTHER" id="PTHR23065">
    <property type="entry name" value="PROLINE-SERINE-THREONINE PHOSPHATASE INTERACTING PROTEIN 1"/>
    <property type="match status" value="1"/>
</dbReference>